<comment type="similarity">
    <text evidence="2">Belongs to the fimbrial protein family.</text>
</comment>
<proteinExistence type="inferred from homology"/>
<reference evidence="6 7" key="1">
    <citation type="submission" date="2020-12" db="EMBL/GenBank/DDBJ databases">
        <title>Pseudomonas schmalbachii sp. nov. isolated from millipede gut.</title>
        <authorList>
            <person name="Shelomi M."/>
        </authorList>
    </citation>
    <scope>NUCLEOTIDE SEQUENCE [LARGE SCALE GENOMIC DNA]</scope>
    <source>
        <strain evidence="6 7">Milli4</strain>
    </source>
</reference>
<gene>
    <name evidence="6" type="ORF">JFY56_20965</name>
</gene>
<dbReference type="InterPro" id="IPR039458">
    <property type="entry name" value="FimA-like"/>
</dbReference>
<organism evidence="6 7">
    <name type="scientific">Pseudomonas schmalbachii</name>
    <dbReference type="NCBI Taxonomy" id="2816993"/>
    <lineage>
        <taxon>Bacteria</taxon>
        <taxon>Pseudomonadati</taxon>
        <taxon>Pseudomonadota</taxon>
        <taxon>Gammaproteobacteria</taxon>
        <taxon>Pseudomonadales</taxon>
        <taxon>Pseudomonadaceae</taxon>
        <taxon>Pseudomonas</taxon>
    </lineage>
</organism>
<protein>
    <submittedName>
        <fullName evidence="6">Type 1 fimbrial protein</fullName>
    </submittedName>
</protein>
<dbReference type="InterPro" id="IPR008966">
    <property type="entry name" value="Adhesion_dom_sf"/>
</dbReference>
<dbReference type="Pfam" id="PF16970">
    <property type="entry name" value="FimA"/>
    <property type="match status" value="1"/>
</dbReference>
<accession>A0ABS3TVJ0</accession>
<sequence>MKKQLLAAVAVLAGAGVSMGINAAPPQTGVINITGKVTETSCVLESGSTNLDVHLPTVDKTLLAAPQSSTGRTGFTMKVNSCADGIKVSTAFTPDSNVDSYGNLKNTADADKVQVQLLDQNQNVININTDDALSQRARAITADGITPVTLQYFAQYYSQEGSAGSGDVAAMANFQLTYE</sequence>
<evidence type="ECO:0000256" key="4">
    <source>
        <dbReference type="ARBA" id="ARBA00023263"/>
    </source>
</evidence>
<dbReference type="PANTHER" id="PTHR33420:SF3">
    <property type="entry name" value="FIMBRIAL SUBUNIT ELFA"/>
    <property type="match status" value="1"/>
</dbReference>
<evidence type="ECO:0000313" key="7">
    <source>
        <dbReference type="Proteomes" id="UP000669060"/>
    </source>
</evidence>
<dbReference type="InterPro" id="IPR036937">
    <property type="entry name" value="Adhesion_dom_fimbrial_sf"/>
</dbReference>
<feature type="chain" id="PRO_5045913518" evidence="5">
    <location>
        <begin position="24"/>
        <end position="179"/>
    </location>
</feature>
<keyword evidence="4" id="KW-0281">Fimbrium</keyword>
<keyword evidence="3 5" id="KW-0732">Signal</keyword>
<evidence type="ECO:0000313" key="6">
    <source>
        <dbReference type="EMBL" id="MBO3277692.1"/>
    </source>
</evidence>
<dbReference type="InterPro" id="IPR050263">
    <property type="entry name" value="Bact_Fimbrial_Adh_Pro"/>
</dbReference>
<evidence type="ECO:0000256" key="5">
    <source>
        <dbReference type="SAM" id="SignalP"/>
    </source>
</evidence>
<keyword evidence="7" id="KW-1185">Reference proteome</keyword>
<evidence type="ECO:0000256" key="3">
    <source>
        <dbReference type="ARBA" id="ARBA00022729"/>
    </source>
</evidence>
<name>A0ABS3TVJ0_9PSED</name>
<dbReference type="PANTHER" id="PTHR33420">
    <property type="entry name" value="FIMBRIAL SUBUNIT ELFA-RELATED"/>
    <property type="match status" value="1"/>
</dbReference>
<dbReference type="RefSeq" id="WP_208316083.1">
    <property type="nucleotide sequence ID" value="NZ_JAELYA010000009.1"/>
</dbReference>
<evidence type="ECO:0000256" key="2">
    <source>
        <dbReference type="ARBA" id="ARBA00006671"/>
    </source>
</evidence>
<comment type="caution">
    <text evidence="6">The sequence shown here is derived from an EMBL/GenBank/DDBJ whole genome shotgun (WGS) entry which is preliminary data.</text>
</comment>
<dbReference type="Proteomes" id="UP000669060">
    <property type="component" value="Unassembled WGS sequence"/>
</dbReference>
<evidence type="ECO:0000256" key="1">
    <source>
        <dbReference type="ARBA" id="ARBA00004561"/>
    </source>
</evidence>
<comment type="subcellular location">
    <subcellularLocation>
        <location evidence="1">Fimbrium</location>
    </subcellularLocation>
</comment>
<feature type="signal peptide" evidence="5">
    <location>
        <begin position="1"/>
        <end position="23"/>
    </location>
</feature>
<dbReference type="Gene3D" id="2.60.40.1090">
    <property type="entry name" value="Fimbrial-type adhesion domain"/>
    <property type="match status" value="1"/>
</dbReference>
<dbReference type="SUPFAM" id="SSF49401">
    <property type="entry name" value="Bacterial adhesins"/>
    <property type="match status" value="1"/>
</dbReference>
<dbReference type="EMBL" id="JAELYA010000009">
    <property type="protein sequence ID" value="MBO3277692.1"/>
    <property type="molecule type" value="Genomic_DNA"/>
</dbReference>